<dbReference type="EMBL" id="JAAGWG010000023">
    <property type="protein sequence ID" value="NEK86962.1"/>
    <property type="molecule type" value="Genomic_DNA"/>
</dbReference>
<dbReference type="RefSeq" id="WP_163206454.1">
    <property type="nucleotide sequence ID" value="NZ_JAAGWG010000023.1"/>
</dbReference>
<dbReference type="AlphaFoldDB" id="A0A6L9W559"/>
<dbReference type="Proteomes" id="UP000479241">
    <property type="component" value="Unassembled WGS sequence"/>
</dbReference>
<evidence type="ECO:0000313" key="2">
    <source>
        <dbReference type="Proteomes" id="UP000479241"/>
    </source>
</evidence>
<protein>
    <submittedName>
        <fullName evidence="1">Uncharacterized protein</fullName>
    </submittedName>
</protein>
<evidence type="ECO:0000313" key="1">
    <source>
        <dbReference type="EMBL" id="NEK86962.1"/>
    </source>
</evidence>
<comment type="caution">
    <text evidence="1">The sequence shown here is derived from an EMBL/GenBank/DDBJ whole genome shotgun (WGS) entry which is preliminary data.</text>
</comment>
<organism evidence="1 2">
    <name type="scientific">Blastococcus saxobsidens</name>
    <dbReference type="NCBI Taxonomy" id="138336"/>
    <lineage>
        <taxon>Bacteria</taxon>
        <taxon>Bacillati</taxon>
        <taxon>Actinomycetota</taxon>
        <taxon>Actinomycetes</taxon>
        <taxon>Geodermatophilales</taxon>
        <taxon>Geodermatophilaceae</taxon>
        <taxon>Blastococcus</taxon>
    </lineage>
</organism>
<reference evidence="1 2" key="1">
    <citation type="submission" date="2019-12" db="EMBL/GenBank/DDBJ databases">
        <title>the WGS of Blastococcus saxobsidens 67B17.</title>
        <authorList>
            <person name="Jiang Z."/>
        </authorList>
    </citation>
    <scope>NUCLEOTIDE SEQUENCE [LARGE SCALE GENOMIC DNA]</scope>
    <source>
        <strain evidence="1 2">67B17</strain>
    </source>
</reference>
<proteinExistence type="predicted"/>
<sequence>MVHAAGASVVTAAARAVSDFRILLPPGWARVPLDGRAPLRIKNLVTERVRDLPAPRRAELRPWLARELTAAVAAAARHGGIDVLLSVDPVAGRPVPASGLITHVRGRGDGTLESLLRTLGSGGEGVRVRELGVVEVAGARAVRRLTSRQEKVPDEDGGPGAVLTVTQVDFFVPVPGSDGLLLLTFSTPVEQLGPPLVKLFDVMGGSLRWVSS</sequence>
<name>A0A6L9W559_9ACTN</name>
<gene>
    <name evidence="1" type="ORF">GCU60_14550</name>
</gene>
<accession>A0A6L9W559</accession>